<dbReference type="EMBL" id="CDMK01000001">
    <property type="protein sequence ID" value="CRI34125.1"/>
    <property type="molecule type" value="Genomic_DNA"/>
</dbReference>
<dbReference type="GO" id="GO:0042597">
    <property type="term" value="C:periplasmic space"/>
    <property type="evidence" value="ECO:0007669"/>
    <property type="project" value="InterPro"/>
</dbReference>
<proteinExistence type="predicted"/>
<dbReference type="RefSeq" id="WP_015106211.1">
    <property type="nucleotide sequence ID" value="NZ_AP026684.1"/>
</dbReference>
<dbReference type="SUPFAM" id="SSF48230">
    <property type="entry name" value="Chondroitin AC/alginate lyase"/>
    <property type="match status" value="1"/>
</dbReference>
<organism evidence="5 6">
    <name type="scientific">Helicobacter heilmannii</name>
    <dbReference type="NCBI Taxonomy" id="35817"/>
    <lineage>
        <taxon>Bacteria</taxon>
        <taxon>Pseudomonadati</taxon>
        <taxon>Campylobacterota</taxon>
        <taxon>Epsilonproteobacteria</taxon>
        <taxon>Campylobacterales</taxon>
        <taxon>Helicobacteraceae</taxon>
        <taxon>Helicobacter</taxon>
    </lineage>
</organism>
<keyword evidence="1" id="KW-0732">Signal</keyword>
<feature type="compositionally biased region" description="Basic and acidic residues" evidence="3">
    <location>
        <begin position="336"/>
        <end position="347"/>
    </location>
</feature>
<keyword evidence="6" id="KW-1185">Reference proteome</keyword>
<keyword evidence="2" id="KW-0456">Lyase</keyword>
<name>A0A0K2XKN4_HELHE</name>
<dbReference type="GeneID" id="76196724"/>
<evidence type="ECO:0000313" key="5">
    <source>
        <dbReference type="EMBL" id="CRI34125.1"/>
    </source>
</evidence>
<dbReference type="InterPro" id="IPR008929">
    <property type="entry name" value="Chondroitin_lyas"/>
</dbReference>
<evidence type="ECO:0000256" key="1">
    <source>
        <dbReference type="ARBA" id="ARBA00022729"/>
    </source>
</evidence>
<sequence length="356" mass="40314">MTHHTPKGKMTRMRSCIFFLLFAVPLVADPMFFKNYTADNLPQALNLKKKLTIDPKPCRVLQPQKKYTPYGERNMSGCALAFKKDAQRAYDLSLGYKVTGKRDYVDKTKEILQAWATHLKDVTTLQGSDDINFYLPLMHMAFLNIADNNNDLSFTMSYNDFTTHMLNFSQATKNTNHGAWGILLNTTSALVLQDNTILNTSADLWHKWIMNNIDKDGIIGSVIARSDTSNYTGGAHKGIKGLAYTNFTLLALSVAGELLHEQGFKTFTDDEIKNRLGAAYHQIASWINDPTTFIYYQPGLRGVHNNAYFLLLSLYYDDPIANSLIKTGPLKEDPFRLKERKDIRPTESSESSRQSL</sequence>
<reference evidence="6" key="1">
    <citation type="submission" date="2014-12" db="EMBL/GenBank/DDBJ databases">
        <authorList>
            <person name="Smet A."/>
        </authorList>
    </citation>
    <scope>NUCLEOTIDE SEQUENCE [LARGE SCALE GENOMIC DNA]</scope>
</reference>
<protein>
    <recommendedName>
        <fullName evidence="4">Alginate lyase domain-containing protein</fullName>
    </recommendedName>
</protein>
<feature type="region of interest" description="Disordered" evidence="3">
    <location>
        <begin position="336"/>
        <end position="356"/>
    </location>
</feature>
<dbReference type="GO" id="GO:0016829">
    <property type="term" value="F:lyase activity"/>
    <property type="evidence" value="ECO:0007669"/>
    <property type="project" value="UniProtKB-KW"/>
</dbReference>
<dbReference type="Proteomes" id="UP000046090">
    <property type="component" value="Unassembled WGS sequence"/>
</dbReference>
<feature type="domain" description="Alginate lyase" evidence="4">
    <location>
        <begin position="56"/>
        <end position="293"/>
    </location>
</feature>
<gene>
    <name evidence="5" type="ORF">HHE01_09710</name>
</gene>
<evidence type="ECO:0000259" key="4">
    <source>
        <dbReference type="Pfam" id="PF05426"/>
    </source>
</evidence>
<dbReference type="InterPro" id="IPR008397">
    <property type="entry name" value="Alginate_lyase_dom"/>
</dbReference>
<evidence type="ECO:0000256" key="2">
    <source>
        <dbReference type="ARBA" id="ARBA00023239"/>
    </source>
</evidence>
<accession>A0A0K2XKN4</accession>
<dbReference type="AlphaFoldDB" id="A0A0K2XKN4"/>
<dbReference type="Gene3D" id="1.50.10.100">
    <property type="entry name" value="Chondroitin AC/alginate lyase"/>
    <property type="match status" value="1"/>
</dbReference>
<evidence type="ECO:0000313" key="6">
    <source>
        <dbReference type="Proteomes" id="UP000046090"/>
    </source>
</evidence>
<dbReference type="Pfam" id="PF05426">
    <property type="entry name" value="Alginate_lyase"/>
    <property type="match status" value="1"/>
</dbReference>
<evidence type="ECO:0000256" key="3">
    <source>
        <dbReference type="SAM" id="MobiDB-lite"/>
    </source>
</evidence>